<dbReference type="RefSeq" id="WP_150382079.1">
    <property type="nucleotide sequence ID" value="NZ_RZUI01000020.1"/>
</dbReference>
<dbReference type="GO" id="GO:0022857">
    <property type="term" value="F:transmembrane transporter activity"/>
    <property type="evidence" value="ECO:0007669"/>
    <property type="project" value="TreeGrafter"/>
</dbReference>
<dbReference type="PANTHER" id="PTHR24220:SF689">
    <property type="entry name" value="LIPOPROTEIN-RELEASING SYSTEM ATP-BINDING PROTEIN LOLD"/>
    <property type="match status" value="1"/>
</dbReference>
<feature type="compositionally biased region" description="Acidic residues" evidence="2">
    <location>
        <begin position="37"/>
        <end position="46"/>
    </location>
</feature>
<feature type="domain" description="ABC transporter" evidence="3">
    <location>
        <begin position="139"/>
        <end position="362"/>
    </location>
</feature>
<sequence length="362" mass="39068">MSDDKKIDETTDKTVENAADTTAANANDDVITKFDIVFDDVDDADGADSGTASTDGTDDGDDASASLADADADASETSSESDADNAESESDVDDSDADKDDKTDKADGAATTPAAKTLPVESVEVVEAESTAKHIDHEIRHKDAFKFKAYPVLALKHASYAPDRKGGDVLHDVSMEFYARKTHAVLVDAESEHAAVMGLLSGLMRPTDGKVMFKSQDLLELMPQEYRGHFVGIVSQKYALLPYLSAVENIVMAMEASGRNFLKAKPILAAELLENVGFPDEKNDVRASDLLEVDRRKAAIARALACEPAVILTDEPTGQLGDDGRDEVLKLLRSLTRKDDHCVVIVTEDRDLAKSCDYTYTL</sequence>
<comment type="similarity">
    <text evidence="1">Belongs to the ABC transporter superfamily.</text>
</comment>
<evidence type="ECO:0000313" key="4">
    <source>
        <dbReference type="EMBL" id="KAA8827321.1"/>
    </source>
</evidence>
<accession>A0A5M9ZI71</accession>
<dbReference type="SUPFAM" id="SSF52540">
    <property type="entry name" value="P-loop containing nucleoside triphosphate hydrolases"/>
    <property type="match status" value="1"/>
</dbReference>
<feature type="compositionally biased region" description="Low complexity" evidence="2">
    <location>
        <begin position="108"/>
        <end position="118"/>
    </location>
</feature>
<evidence type="ECO:0000259" key="3">
    <source>
        <dbReference type="PROSITE" id="PS50893"/>
    </source>
</evidence>
<dbReference type="Proteomes" id="UP000412028">
    <property type="component" value="Unassembled WGS sequence"/>
</dbReference>
<feature type="compositionally biased region" description="Low complexity" evidence="2">
    <location>
        <begin position="17"/>
        <end position="29"/>
    </location>
</feature>
<evidence type="ECO:0000313" key="5">
    <source>
        <dbReference type="Proteomes" id="UP000412028"/>
    </source>
</evidence>
<evidence type="ECO:0000256" key="1">
    <source>
        <dbReference type="ARBA" id="ARBA00005417"/>
    </source>
</evidence>
<protein>
    <submittedName>
        <fullName evidence="4">ABC transporter ATP-binding protein</fullName>
    </submittedName>
</protein>
<dbReference type="PANTHER" id="PTHR24220">
    <property type="entry name" value="IMPORT ATP-BINDING PROTEIN"/>
    <property type="match status" value="1"/>
</dbReference>
<name>A0A5M9ZI71_9BIFI</name>
<dbReference type="GO" id="GO:0016887">
    <property type="term" value="F:ATP hydrolysis activity"/>
    <property type="evidence" value="ECO:0007669"/>
    <property type="project" value="InterPro"/>
</dbReference>
<evidence type="ECO:0000256" key="2">
    <source>
        <dbReference type="SAM" id="MobiDB-lite"/>
    </source>
</evidence>
<proteinExistence type="inferred from homology"/>
<organism evidence="4 5">
    <name type="scientific">Bifidobacterium tissieri</name>
    <dbReference type="NCBI Taxonomy" id="1630162"/>
    <lineage>
        <taxon>Bacteria</taxon>
        <taxon>Bacillati</taxon>
        <taxon>Actinomycetota</taxon>
        <taxon>Actinomycetes</taxon>
        <taxon>Bifidobacteriales</taxon>
        <taxon>Bifidobacteriaceae</taxon>
        <taxon>Bifidobacterium</taxon>
    </lineage>
</organism>
<dbReference type="EMBL" id="RZUI01000020">
    <property type="protein sequence ID" value="KAA8827321.1"/>
    <property type="molecule type" value="Genomic_DNA"/>
</dbReference>
<keyword evidence="4" id="KW-0547">Nucleotide-binding</keyword>
<feature type="compositionally biased region" description="Basic and acidic residues" evidence="2">
    <location>
        <begin position="1"/>
        <end position="15"/>
    </location>
</feature>
<dbReference type="Pfam" id="PF00005">
    <property type="entry name" value="ABC_tran"/>
    <property type="match status" value="1"/>
</dbReference>
<dbReference type="PROSITE" id="PS50893">
    <property type="entry name" value="ABC_TRANSPORTER_2"/>
    <property type="match status" value="1"/>
</dbReference>
<dbReference type="InterPro" id="IPR027417">
    <property type="entry name" value="P-loop_NTPase"/>
</dbReference>
<dbReference type="InterPro" id="IPR015854">
    <property type="entry name" value="ABC_transpr_LolD-like"/>
</dbReference>
<dbReference type="GO" id="GO:0005886">
    <property type="term" value="C:plasma membrane"/>
    <property type="evidence" value="ECO:0007669"/>
    <property type="project" value="TreeGrafter"/>
</dbReference>
<reference evidence="4 5" key="1">
    <citation type="journal article" date="2019" name="Syst. Appl. Microbiol.">
        <title>Characterization of Bifidobacterium species in feaces of the Egyptian fruit bat: Description of B. vespertilionis sp. nov. and B. rousetti sp. nov.</title>
        <authorList>
            <person name="Modesto M."/>
            <person name="Satti M."/>
            <person name="Watanabe K."/>
            <person name="Puglisi E."/>
            <person name="Morelli L."/>
            <person name="Huang C.-H."/>
            <person name="Liou J.-S."/>
            <person name="Miyashita M."/>
            <person name="Tamura T."/>
            <person name="Saito S."/>
            <person name="Mori K."/>
            <person name="Huang L."/>
            <person name="Sciavilla P."/>
            <person name="Sandri C."/>
            <person name="Spiezio C."/>
            <person name="Vitali F."/>
            <person name="Cavalieri D."/>
            <person name="Perpetuini G."/>
            <person name="Tofalo R."/>
            <person name="Bonetti A."/>
            <person name="Arita M."/>
            <person name="Mattarelli P."/>
        </authorList>
    </citation>
    <scope>NUCLEOTIDE SEQUENCE [LARGE SCALE GENOMIC DNA]</scope>
    <source>
        <strain evidence="4 5">RST7</strain>
    </source>
</reference>
<dbReference type="Gene3D" id="3.40.50.300">
    <property type="entry name" value="P-loop containing nucleotide triphosphate hydrolases"/>
    <property type="match status" value="1"/>
</dbReference>
<gene>
    <name evidence="4" type="ORF">EMO89_10865</name>
</gene>
<dbReference type="GO" id="GO:0005524">
    <property type="term" value="F:ATP binding"/>
    <property type="evidence" value="ECO:0007669"/>
    <property type="project" value="UniProtKB-KW"/>
</dbReference>
<dbReference type="AlphaFoldDB" id="A0A5M9ZI71"/>
<feature type="compositionally biased region" description="Acidic residues" evidence="2">
    <location>
        <begin position="70"/>
        <end position="98"/>
    </location>
</feature>
<comment type="caution">
    <text evidence="4">The sequence shown here is derived from an EMBL/GenBank/DDBJ whole genome shotgun (WGS) entry which is preliminary data.</text>
</comment>
<dbReference type="OrthoDB" id="3239808at2"/>
<dbReference type="InterPro" id="IPR003439">
    <property type="entry name" value="ABC_transporter-like_ATP-bd"/>
</dbReference>
<feature type="region of interest" description="Disordered" evidence="2">
    <location>
        <begin position="1"/>
        <end position="118"/>
    </location>
</feature>
<keyword evidence="4" id="KW-0067">ATP-binding</keyword>